<protein>
    <recommendedName>
        <fullName evidence="3">X8 domain-containing protein</fullName>
    </recommendedName>
</protein>
<proteinExistence type="predicted"/>
<sequence>AQVPYMFLSNSNFRFCLLGAGSSIIEKPLDHRQKPLLSSPEGRKLTGDSERYVTKQMVPVINPTTPTTTAPIVNPFPPANPTFPPANPTFPPANPTVGPPTTGNPTTGSPTSSGGTWCAASPSASQTALQVALDYACGFGGADCSAIQPTGSCYNPNTLRDHASYAFNSYYQKNPAPTSCNFGGTASITNTDPSSGSCRFPSSSRSSPVSNPTLPPPTPTFDTNPPAPTFGTIPPGPTFDGSMSPPGPTFDGSTPNAPPFDGSVPEPSGSTNSAASISLSLPIFTLTCLIPMLLLSTKT</sequence>
<evidence type="ECO:0000313" key="5">
    <source>
        <dbReference type="Proteomes" id="UP000631114"/>
    </source>
</evidence>
<dbReference type="InterPro" id="IPR044788">
    <property type="entry name" value="X8_dom_prot"/>
</dbReference>
<accession>A0A835IRP7</accession>
<dbReference type="OrthoDB" id="1073427at2759"/>
<feature type="compositionally biased region" description="Low complexity" evidence="2">
    <location>
        <begin position="220"/>
        <end position="233"/>
    </location>
</feature>
<keyword evidence="1" id="KW-0732">Signal</keyword>
<feature type="region of interest" description="Disordered" evidence="2">
    <location>
        <begin position="192"/>
        <end position="272"/>
    </location>
</feature>
<keyword evidence="5" id="KW-1185">Reference proteome</keyword>
<comment type="caution">
    <text evidence="4">The sequence shown here is derived from an EMBL/GenBank/DDBJ whole genome shotgun (WGS) entry which is preliminary data.</text>
</comment>
<dbReference type="InterPro" id="IPR012946">
    <property type="entry name" value="X8"/>
</dbReference>
<feature type="compositionally biased region" description="Low complexity" evidence="2">
    <location>
        <begin position="99"/>
        <end position="116"/>
    </location>
</feature>
<dbReference type="Pfam" id="PF07983">
    <property type="entry name" value="X8"/>
    <property type="match status" value="1"/>
</dbReference>
<reference evidence="4 5" key="1">
    <citation type="submission" date="2020-10" db="EMBL/GenBank/DDBJ databases">
        <title>The Coptis chinensis genome and diversification of protoberbering-type alkaloids.</title>
        <authorList>
            <person name="Wang B."/>
            <person name="Shu S."/>
            <person name="Song C."/>
            <person name="Liu Y."/>
        </authorList>
    </citation>
    <scope>NUCLEOTIDE SEQUENCE [LARGE SCALE GENOMIC DNA]</scope>
    <source>
        <strain evidence="4">HL-2020</strain>
        <tissue evidence="4">Leaf</tissue>
    </source>
</reference>
<dbReference type="SMART" id="SM00768">
    <property type="entry name" value="X8"/>
    <property type="match status" value="1"/>
</dbReference>
<evidence type="ECO:0000313" key="4">
    <source>
        <dbReference type="EMBL" id="KAF9621077.1"/>
    </source>
</evidence>
<feature type="region of interest" description="Disordered" evidence="2">
    <location>
        <begin position="87"/>
        <end position="120"/>
    </location>
</feature>
<evidence type="ECO:0000256" key="2">
    <source>
        <dbReference type="SAM" id="MobiDB-lite"/>
    </source>
</evidence>
<dbReference type="GO" id="GO:0009506">
    <property type="term" value="C:plasmodesma"/>
    <property type="evidence" value="ECO:0007669"/>
    <property type="project" value="UniProtKB-ARBA"/>
</dbReference>
<evidence type="ECO:0000256" key="1">
    <source>
        <dbReference type="ARBA" id="ARBA00022729"/>
    </source>
</evidence>
<feature type="compositionally biased region" description="Pro residues" evidence="2">
    <location>
        <begin position="87"/>
        <end position="98"/>
    </location>
</feature>
<dbReference type="Proteomes" id="UP000631114">
    <property type="component" value="Unassembled WGS sequence"/>
</dbReference>
<feature type="non-terminal residue" evidence="4">
    <location>
        <position position="1"/>
    </location>
</feature>
<feature type="domain" description="X8" evidence="3">
    <location>
        <begin position="116"/>
        <end position="200"/>
    </location>
</feature>
<dbReference type="AlphaFoldDB" id="A0A835IRP7"/>
<dbReference type="FunFam" id="1.20.58.1040:FF:000007">
    <property type="entry name" value="PLASMODESMATA CALLOSE-BINDING PROTEIN 2"/>
    <property type="match status" value="1"/>
</dbReference>
<feature type="compositionally biased region" description="Low complexity" evidence="2">
    <location>
        <begin position="193"/>
        <end position="212"/>
    </location>
</feature>
<gene>
    <name evidence="4" type="ORF">IFM89_016511</name>
</gene>
<dbReference type="Gene3D" id="1.20.58.1040">
    <property type="match status" value="1"/>
</dbReference>
<name>A0A835IRP7_9MAGN</name>
<evidence type="ECO:0000259" key="3">
    <source>
        <dbReference type="SMART" id="SM00768"/>
    </source>
</evidence>
<organism evidence="4 5">
    <name type="scientific">Coptis chinensis</name>
    <dbReference type="NCBI Taxonomy" id="261450"/>
    <lineage>
        <taxon>Eukaryota</taxon>
        <taxon>Viridiplantae</taxon>
        <taxon>Streptophyta</taxon>
        <taxon>Embryophyta</taxon>
        <taxon>Tracheophyta</taxon>
        <taxon>Spermatophyta</taxon>
        <taxon>Magnoliopsida</taxon>
        <taxon>Ranunculales</taxon>
        <taxon>Ranunculaceae</taxon>
        <taxon>Coptidoideae</taxon>
        <taxon>Coptis</taxon>
    </lineage>
</organism>
<dbReference type="PANTHER" id="PTHR31044:SF123">
    <property type="entry name" value="GLUCAN ENDO-1,3-BETA-D-GLUCOSIDASE"/>
    <property type="match status" value="1"/>
</dbReference>
<dbReference type="PANTHER" id="PTHR31044">
    <property type="entry name" value="BETA-1,3 GLUCANASE"/>
    <property type="match status" value="1"/>
</dbReference>
<dbReference type="EMBL" id="JADFTS010000002">
    <property type="protein sequence ID" value="KAF9621077.1"/>
    <property type="molecule type" value="Genomic_DNA"/>
</dbReference>